<dbReference type="RefSeq" id="WP_071080222.1">
    <property type="nucleotide sequence ID" value="NZ_LFKP01000016.1"/>
</dbReference>
<dbReference type="InterPro" id="IPR050351">
    <property type="entry name" value="BphY/WalK/GraS-like"/>
</dbReference>
<evidence type="ECO:0000256" key="4">
    <source>
        <dbReference type="ARBA" id="ARBA00022679"/>
    </source>
</evidence>
<dbReference type="Gene3D" id="3.30.565.10">
    <property type="entry name" value="Histidine kinase-like ATPase, C-terminal domain"/>
    <property type="match status" value="1"/>
</dbReference>
<dbReference type="EMBL" id="LFKP01000016">
    <property type="protein sequence ID" value="OHV93697.1"/>
    <property type="molecule type" value="Genomic_DNA"/>
</dbReference>
<keyword evidence="3" id="KW-0597">Phosphoprotein</keyword>
<dbReference type="GO" id="GO:0016036">
    <property type="term" value="P:cellular response to phosphate starvation"/>
    <property type="evidence" value="ECO:0007669"/>
    <property type="project" value="TreeGrafter"/>
</dbReference>
<name>A0A1S1TZJ0_9BURK</name>
<evidence type="ECO:0000256" key="6">
    <source>
        <dbReference type="ARBA" id="ARBA00023012"/>
    </source>
</evidence>
<evidence type="ECO:0000313" key="8">
    <source>
        <dbReference type="EMBL" id="OHV93697.1"/>
    </source>
</evidence>
<dbReference type="PANTHER" id="PTHR45453:SF1">
    <property type="entry name" value="PHOSPHATE REGULON SENSOR PROTEIN PHOR"/>
    <property type="match status" value="1"/>
</dbReference>
<gene>
    <name evidence="8" type="ORF">AKG95_28440</name>
</gene>
<dbReference type="InterPro" id="IPR005467">
    <property type="entry name" value="His_kinase_dom"/>
</dbReference>
<dbReference type="SMART" id="SM00387">
    <property type="entry name" value="HATPase_c"/>
    <property type="match status" value="1"/>
</dbReference>
<dbReference type="AlphaFoldDB" id="A0A1S1TZJ0"/>
<keyword evidence="5" id="KW-0418">Kinase</keyword>
<evidence type="ECO:0000256" key="2">
    <source>
        <dbReference type="ARBA" id="ARBA00012438"/>
    </source>
</evidence>
<organism evidence="8 9">
    <name type="scientific">Janthinobacterium lividum</name>
    <dbReference type="NCBI Taxonomy" id="29581"/>
    <lineage>
        <taxon>Bacteria</taxon>
        <taxon>Pseudomonadati</taxon>
        <taxon>Pseudomonadota</taxon>
        <taxon>Betaproteobacteria</taxon>
        <taxon>Burkholderiales</taxon>
        <taxon>Oxalobacteraceae</taxon>
        <taxon>Janthinobacterium</taxon>
    </lineage>
</organism>
<feature type="domain" description="Histidine kinase" evidence="7">
    <location>
        <begin position="37"/>
        <end position="151"/>
    </location>
</feature>
<dbReference type="GO" id="GO:0004721">
    <property type="term" value="F:phosphoprotein phosphatase activity"/>
    <property type="evidence" value="ECO:0007669"/>
    <property type="project" value="TreeGrafter"/>
</dbReference>
<dbReference type="SUPFAM" id="SSF55874">
    <property type="entry name" value="ATPase domain of HSP90 chaperone/DNA topoisomerase II/histidine kinase"/>
    <property type="match status" value="1"/>
</dbReference>
<dbReference type="GO" id="GO:0005886">
    <property type="term" value="C:plasma membrane"/>
    <property type="evidence" value="ECO:0007669"/>
    <property type="project" value="TreeGrafter"/>
</dbReference>
<protein>
    <recommendedName>
        <fullName evidence="2">histidine kinase</fullName>
        <ecNumber evidence="2">2.7.13.3</ecNumber>
    </recommendedName>
</protein>
<evidence type="ECO:0000259" key="7">
    <source>
        <dbReference type="PROSITE" id="PS50109"/>
    </source>
</evidence>
<evidence type="ECO:0000256" key="1">
    <source>
        <dbReference type="ARBA" id="ARBA00000085"/>
    </source>
</evidence>
<dbReference type="PANTHER" id="PTHR45453">
    <property type="entry name" value="PHOSPHATE REGULON SENSOR PROTEIN PHOR"/>
    <property type="match status" value="1"/>
</dbReference>
<reference evidence="8 9" key="1">
    <citation type="submission" date="2015-06" db="EMBL/GenBank/DDBJ databases">
        <title>Draft genome sequencing of a biphenyl-degrading bacterium, Janthinobacterium lividum MEG1.</title>
        <authorList>
            <person name="Shimodaira J."/>
            <person name="Hatta T."/>
        </authorList>
    </citation>
    <scope>NUCLEOTIDE SEQUENCE [LARGE SCALE GENOMIC DNA]</scope>
    <source>
        <strain evidence="8 9">MEG1</strain>
        <plasmid evidence="8">pMEG01</plasmid>
    </source>
</reference>
<dbReference type="EC" id="2.7.13.3" evidence="2"/>
<dbReference type="PRINTS" id="PR00344">
    <property type="entry name" value="BCTRLSENSOR"/>
</dbReference>
<geneLocation type="plasmid" evidence="8">
    <name>pMEG01</name>
</geneLocation>
<evidence type="ECO:0000256" key="3">
    <source>
        <dbReference type="ARBA" id="ARBA00022553"/>
    </source>
</evidence>
<dbReference type="InterPro" id="IPR003594">
    <property type="entry name" value="HATPase_dom"/>
</dbReference>
<keyword evidence="4" id="KW-0808">Transferase</keyword>
<dbReference type="Proteomes" id="UP000179840">
    <property type="component" value="Unassembled WGS sequence"/>
</dbReference>
<dbReference type="Pfam" id="PF02518">
    <property type="entry name" value="HATPase_c"/>
    <property type="match status" value="1"/>
</dbReference>
<accession>A0A1S1TZJ0</accession>
<sequence>MARQIRYVAKPGQRREFFEGSASDAGISFSVIATGKVLADGLLLRRAVSNLVSNAIRYTPKGETITLTATANDDGAVVSVSNPGPVIMQEHLPRVFDRFYISDKSRSSTSASAGLGLSIVNSFIGLHHGRASVTSELDGFTQFTLFFPETTAPNETV</sequence>
<dbReference type="GO" id="GO:0000155">
    <property type="term" value="F:phosphorelay sensor kinase activity"/>
    <property type="evidence" value="ECO:0007669"/>
    <property type="project" value="TreeGrafter"/>
</dbReference>
<dbReference type="InterPro" id="IPR036890">
    <property type="entry name" value="HATPase_C_sf"/>
</dbReference>
<keyword evidence="6" id="KW-0902">Two-component regulatory system</keyword>
<proteinExistence type="predicted"/>
<dbReference type="InterPro" id="IPR004358">
    <property type="entry name" value="Sig_transdc_His_kin-like_C"/>
</dbReference>
<comment type="catalytic activity">
    <reaction evidence="1">
        <text>ATP + protein L-histidine = ADP + protein N-phospho-L-histidine.</text>
        <dbReference type="EC" id="2.7.13.3"/>
    </reaction>
</comment>
<evidence type="ECO:0000313" key="9">
    <source>
        <dbReference type="Proteomes" id="UP000179840"/>
    </source>
</evidence>
<keyword evidence="8" id="KW-0614">Plasmid</keyword>
<evidence type="ECO:0000256" key="5">
    <source>
        <dbReference type="ARBA" id="ARBA00022777"/>
    </source>
</evidence>
<comment type="caution">
    <text evidence="8">The sequence shown here is derived from an EMBL/GenBank/DDBJ whole genome shotgun (WGS) entry which is preliminary data.</text>
</comment>
<dbReference type="PROSITE" id="PS50109">
    <property type="entry name" value="HIS_KIN"/>
    <property type="match status" value="1"/>
</dbReference>